<dbReference type="PANTHER" id="PTHR47331">
    <property type="entry name" value="PHD-TYPE DOMAIN-CONTAINING PROTEIN"/>
    <property type="match status" value="1"/>
</dbReference>
<dbReference type="AlphaFoldDB" id="A0A8J4T0E8"/>
<dbReference type="Pfam" id="PF05380">
    <property type="entry name" value="Peptidase_A17"/>
    <property type="match status" value="1"/>
</dbReference>
<keyword evidence="2" id="KW-1185">Reference proteome</keyword>
<dbReference type="InterPro" id="IPR008042">
    <property type="entry name" value="Retrotrans_Pao"/>
</dbReference>
<dbReference type="Proteomes" id="UP000748531">
    <property type="component" value="Unassembled WGS sequence"/>
</dbReference>
<dbReference type="EMBL" id="LUCH01013029">
    <property type="protein sequence ID" value="KAF5395446.1"/>
    <property type="molecule type" value="Genomic_DNA"/>
</dbReference>
<comment type="caution">
    <text evidence="1">The sequence shown here is derived from an EMBL/GenBank/DDBJ whole genome shotgun (WGS) entry which is preliminary data.</text>
</comment>
<protein>
    <submittedName>
        <fullName evidence="1">Uncharacterized protein</fullName>
    </submittedName>
</protein>
<dbReference type="OrthoDB" id="10057690at2759"/>
<organism evidence="1 2">
    <name type="scientific">Paragonimus heterotremus</name>
    <dbReference type="NCBI Taxonomy" id="100268"/>
    <lineage>
        <taxon>Eukaryota</taxon>
        <taxon>Metazoa</taxon>
        <taxon>Spiralia</taxon>
        <taxon>Lophotrochozoa</taxon>
        <taxon>Platyhelminthes</taxon>
        <taxon>Trematoda</taxon>
        <taxon>Digenea</taxon>
        <taxon>Plagiorchiida</taxon>
        <taxon>Troglotremata</taxon>
        <taxon>Troglotrematidae</taxon>
        <taxon>Paragonimus</taxon>
    </lineage>
</organism>
<evidence type="ECO:0000313" key="1">
    <source>
        <dbReference type="EMBL" id="KAF5395446.1"/>
    </source>
</evidence>
<reference evidence="1" key="1">
    <citation type="submission" date="2019-05" db="EMBL/GenBank/DDBJ databases">
        <title>Annotation for the trematode Paragonimus heterotremus.</title>
        <authorList>
            <person name="Choi Y.-J."/>
        </authorList>
    </citation>
    <scope>NUCLEOTIDE SEQUENCE</scope>
    <source>
        <strain evidence="1">LC</strain>
    </source>
</reference>
<evidence type="ECO:0000313" key="2">
    <source>
        <dbReference type="Proteomes" id="UP000748531"/>
    </source>
</evidence>
<gene>
    <name evidence="1" type="ORF">PHET_12176</name>
</gene>
<name>A0A8J4T0E8_9TREM</name>
<proteinExistence type="predicted"/>
<accession>A0A8J4T0E8</accession>
<sequence length="151" mass="16814">MASLFDLLGQVAPVLLKAKRLLQELCRKKADWDKALASEETVAWKEYLHSLAGLTKLRIIRYIKPQTLKGPYQMELRGFSGTSKAGYGAAIYARLMDKGGSVYCSLVLGKSRVAPMRVVSIPRMELTAAVPVTKLTSYVKDELLKEFKSMT</sequence>